<dbReference type="Pfam" id="PF12833">
    <property type="entry name" value="HTH_18"/>
    <property type="match status" value="1"/>
</dbReference>
<evidence type="ECO:0000259" key="4">
    <source>
        <dbReference type="PROSITE" id="PS01124"/>
    </source>
</evidence>
<dbReference type="SMART" id="SM00342">
    <property type="entry name" value="HTH_ARAC"/>
    <property type="match status" value="1"/>
</dbReference>
<dbReference type="InterPro" id="IPR050204">
    <property type="entry name" value="AraC_XylS_family_regulators"/>
</dbReference>
<dbReference type="GO" id="GO:0043565">
    <property type="term" value="F:sequence-specific DNA binding"/>
    <property type="evidence" value="ECO:0007669"/>
    <property type="project" value="InterPro"/>
</dbReference>
<evidence type="ECO:0000256" key="3">
    <source>
        <dbReference type="ARBA" id="ARBA00023163"/>
    </source>
</evidence>
<dbReference type="GO" id="GO:0003700">
    <property type="term" value="F:DNA-binding transcription factor activity"/>
    <property type="evidence" value="ECO:0007669"/>
    <property type="project" value="InterPro"/>
</dbReference>
<keyword evidence="3" id="KW-0804">Transcription</keyword>
<sequence length="340" mass="38033">MGADDTTAEPGLPYFCLTTSGLPPGEAFERWRTLLAPMYEVSPTTRSAVLPFGTNIAYPIDDLVAHRTLLSTQRLQRDRRRVDAGSDQYIVQLYRSGRFQGTVAGKAVSASAGTVTFIGRRHLLDGMLDRADTTGIVIPCSHLHGLPLEDHDMLFDAARNRLLAARILDLYRRLPTTRPDDAPALAVEFVGFLRRLLDPSRAKDVLEGRELDGGLMALARMIVRENLSRSDLSPAFVAGQMRVSRATLYRLFEPEGGVMHFVQGERLKAMRDALADPMETRTLARLAEVFGFSSASQLSRSFRNRFGAPPQAWRVERRVVQQISGQGTVQHVWKWLRETR</sequence>
<feature type="domain" description="HTH araC/xylS-type" evidence="4">
    <location>
        <begin position="217"/>
        <end position="316"/>
    </location>
</feature>
<dbReference type="PANTHER" id="PTHR46796:SF6">
    <property type="entry name" value="ARAC SUBFAMILY"/>
    <property type="match status" value="1"/>
</dbReference>
<dbReference type="EMBL" id="LR743510">
    <property type="protein sequence ID" value="CAA2138218.1"/>
    <property type="molecule type" value="Genomic_DNA"/>
</dbReference>
<dbReference type="RefSeq" id="WP_244474588.1">
    <property type="nucleotide sequence ID" value="NZ_LR743510.1"/>
</dbReference>
<dbReference type="InterPro" id="IPR018060">
    <property type="entry name" value="HTH_AraC"/>
</dbReference>
<name>A0A679JTB2_9HYPH</name>
<dbReference type="PROSITE" id="PS01124">
    <property type="entry name" value="HTH_ARAC_FAMILY_2"/>
    <property type="match status" value="1"/>
</dbReference>
<dbReference type="Gene3D" id="1.10.10.60">
    <property type="entry name" value="Homeodomain-like"/>
    <property type="match status" value="1"/>
</dbReference>
<evidence type="ECO:0000256" key="1">
    <source>
        <dbReference type="ARBA" id="ARBA00023015"/>
    </source>
</evidence>
<dbReference type="PANTHER" id="PTHR46796">
    <property type="entry name" value="HTH-TYPE TRANSCRIPTIONAL ACTIVATOR RHAS-RELATED"/>
    <property type="match status" value="1"/>
</dbReference>
<geneLocation type="plasmid" evidence="5">
    <name>1</name>
</geneLocation>
<evidence type="ECO:0000256" key="2">
    <source>
        <dbReference type="ARBA" id="ARBA00023125"/>
    </source>
</evidence>
<gene>
    <name evidence="5" type="primary">feaR_1</name>
    <name evidence="5" type="ORF">MBLL_01035</name>
</gene>
<dbReference type="AlphaFoldDB" id="A0A679JTB2"/>
<protein>
    <submittedName>
        <fullName evidence="5">Transcriptional activator FeaR</fullName>
    </submittedName>
</protein>
<reference evidence="5" key="1">
    <citation type="submission" date="2019-12" db="EMBL/GenBank/DDBJ databases">
        <authorList>
            <person name="Cremers G."/>
        </authorList>
    </citation>
    <scope>NUCLEOTIDE SEQUENCE</scope>
    <source>
        <strain evidence="5">Mbul2</strain>
        <plasmid evidence="5">1</plasmid>
    </source>
</reference>
<dbReference type="SUPFAM" id="SSF46689">
    <property type="entry name" value="Homeodomain-like"/>
    <property type="match status" value="1"/>
</dbReference>
<accession>A0A679JTB2</accession>
<evidence type="ECO:0000313" key="5">
    <source>
        <dbReference type="EMBL" id="CAA2138218.1"/>
    </source>
</evidence>
<proteinExistence type="predicted"/>
<dbReference type="InterPro" id="IPR009057">
    <property type="entry name" value="Homeodomain-like_sf"/>
</dbReference>
<organism evidence="5">
    <name type="scientific">Methylobacterium bullatum</name>
    <dbReference type="NCBI Taxonomy" id="570505"/>
    <lineage>
        <taxon>Bacteria</taxon>
        <taxon>Pseudomonadati</taxon>
        <taxon>Pseudomonadota</taxon>
        <taxon>Alphaproteobacteria</taxon>
        <taxon>Hyphomicrobiales</taxon>
        <taxon>Methylobacteriaceae</taxon>
        <taxon>Methylobacterium</taxon>
    </lineage>
</organism>
<keyword evidence="1" id="KW-0805">Transcription regulation</keyword>
<keyword evidence="2" id="KW-0238">DNA-binding</keyword>
<keyword evidence="5" id="KW-0614">Plasmid</keyword>